<dbReference type="OrthoDB" id="3182597at2"/>
<reference evidence="1 2" key="1">
    <citation type="submission" date="2015-07" db="EMBL/GenBank/DDBJ databases">
        <title>Genome sequence of Levilinea saccharolytica DSM 16555.</title>
        <authorList>
            <person name="Hemp J."/>
            <person name="Ward L.M."/>
            <person name="Pace L.A."/>
            <person name="Fischer W.W."/>
        </authorList>
    </citation>
    <scope>NUCLEOTIDE SEQUENCE [LARGE SCALE GENOMIC DNA]</scope>
    <source>
        <strain evidence="1 2">KIBI-1</strain>
    </source>
</reference>
<gene>
    <name evidence="1" type="ORF">ADN01_06980</name>
</gene>
<comment type="caution">
    <text evidence="1">The sequence shown here is derived from an EMBL/GenBank/DDBJ whole genome shotgun (WGS) entry which is preliminary data.</text>
</comment>
<dbReference type="Proteomes" id="UP000050501">
    <property type="component" value="Unassembled WGS sequence"/>
</dbReference>
<evidence type="ECO:0000313" key="1">
    <source>
        <dbReference type="EMBL" id="KPL85105.1"/>
    </source>
</evidence>
<accession>A0A0P6XYT6</accession>
<keyword evidence="2" id="KW-1185">Reference proteome</keyword>
<dbReference type="STRING" id="229921.ADN01_06980"/>
<protein>
    <submittedName>
        <fullName evidence="1">Uncharacterized protein</fullName>
    </submittedName>
</protein>
<proteinExistence type="predicted"/>
<dbReference type="RefSeq" id="WP_062418591.1">
    <property type="nucleotide sequence ID" value="NZ_DF967974.1"/>
</dbReference>
<organism evidence="1 2">
    <name type="scientific">Levilinea saccharolytica</name>
    <dbReference type="NCBI Taxonomy" id="229921"/>
    <lineage>
        <taxon>Bacteria</taxon>
        <taxon>Bacillati</taxon>
        <taxon>Chloroflexota</taxon>
        <taxon>Anaerolineae</taxon>
        <taxon>Anaerolineales</taxon>
        <taxon>Anaerolineaceae</taxon>
        <taxon>Levilinea</taxon>
    </lineage>
</organism>
<evidence type="ECO:0000313" key="2">
    <source>
        <dbReference type="Proteomes" id="UP000050501"/>
    </source>
</evidence>
<name>A0A0P6XYT6_9CHLR</name>
<dbReference type="AlphaFoldDB" id="A0A0P6XYT6"/>
<dbReference type="EMBL" id="LGCM01000027">
    <property type="protein sequence ID" value="KPL85105.1"/>
    <property type="molecule type" value="Genomic_DNA"/>
</dbReference>
<sequence length="427" mass="47722">MSDGTRDLLLRGRAAAKAAEVQEARFYLEWVLRLDPPLSERSEALFWLSEIADPPSAVLLLQDLLSQDPTDMRARKKLAILQGKLNAQEVIDPNQFRPKPISDLQRPQADRFTCPQCGGRMTYSPDGQSLTCEYCEIHSPTHSSSVPAVEHDFVTTLATARGFSQPTATQVLDCQGCGASFLLTPQQLSMVCPYCGSNYVVQNTQSREIIPPTAVVPIQISENKARKALILWFKQQKFDTLPQVLPARCVYLPVWAFNFGGFIQSRYAINLMISEVSTAEDHPVSRQNVLVTATRSLPAVHRPTLESTCLDTIQPFHTKYLSHWPAETYQIPIAEASLQARAMALEKEKEDIRAERGQSIGQLTVSSSRMFIESFKLILIPVWLTRYRFAQQDFSVMIHGQSGQVNAEKPAQGISGWLNQLLSASKD</sequence>